<proteinExistence type="predicted"/>
<dbReference type="PANTHER" id="PTHR37614:SF2">
    <property type="entry name" value="OS02G0121400 PROTEIN"/>
    <property type="match status" value="1"/>
</dbReference>
<evidence type="ECO:0000313" key="3">
    <source>
        <dbReference type="Proteomes" id="UP000029120"/>
    </source>
</evidence>
<keyword evidence="3" id="KW-1185">Reference proteome</keyword>
<dbReference type="OMA" id="KWGRTKK"/>
<dbReference type="OrthoDB" id="1071698at2759"/>
<feature type="region of interest" description="Disordered" evidence="1">
    <location>
        <begin position="88"/>
        <end position="114"/>
    </location>
</feature>
<dbReference type="AlphaFoldDB" id="A0A087HIQ7"/>
<dbReference type="PANTHER" id="PTHR37614">
    <property type="entry name" value="OS02G0121400 PROTEIN"/>
    <property type="match status" value="1"/>
</dbReference>
<sequence>MLKKNKKQSTTTMEDHHGSFRYRNGEDFFFDKIDYEVSSVLLELSHLVVFSSLLPKWGRTQKRSSSGFYKPPEISPVVKSPPCMEVGEMGSTSSSSCLTGEAKKTNPQSSETGLSRAQVGQYLQPLICVDRTVNMRGIETASLLRQGRDNLERRSFDLNIPAAEEGGGNNSIDTIGGLQRMVTKVQAAQARQRRLGLIRSKKFYNRFISPYQ</sequence>
<feature type="compositionally biased region" description="Polar residues" evidence="1">
    <location>
        <begin position="105"/>
        <end position="114"/>
    </location>
</feature>
<name>A0A087HIQ7_ARAAL</name>
<dbReference type="EMBL" id="CM002870">
    <property type="protein sequence ID" value="KFK42009.1"/>
    <property type="molecule type" value="Genomic_DNA"/>
</dbReference>
<evidence type="ECO:0000313" key="2">
    <source>
        <dbReference type="EMBL" id="KFK42009.1"/>
    </source>
</evidence>
<evidence type="ECO:0000256" key="1">
    <source>
        <dbReference type="SAM" id="MobiDB-lite"/>
    </source>
</evidence>
<gene>
    <name evidence="2" type="ordered locus">AALP_Aa2g200800</name>
</gene>
<dbReference type="Gramene" id="KFK42009">
    <property type="protein sequence ID" value="KFK42009"/>
    <property type="gene ID" value="AALP_AA2G200800"/>
</dbReference>
<dbReference type="Proteomes" id="UP000029120">
    <property type="component" value="Chromosome 2"/>
</dbReference>
<reference evidence="3" key="1">
    <citation type="journal article" date="2015" name="Nat. Plants">
        <title>Genome expansion of Arabis alpina linked with retrotransposition and reduced symmetric DNA methylation.</title>
        <authorList>
            <person name="Willing E.M."/>
            <person name="Rawat V."/>
            <person name="Mandakova T."/>
            <person name="Maumus F."/>
            <person name="James G.V."/>
            <person name="Nordstroem K.J."/>
            <person name="Becker C."/>
            <person name="Warthmann N."/>
            <person name="Chica C."/>
            <person name="Szarzynska B."/>
            <person name="Zytnicki M."/>
            <person name="Albani M.C."/>
            <person name="Kiefer C."/>
            <person name="Bergonzi S."/>
            <person name="Castaings L."/>
            <person name="Mateos J.L."/>
            <person name="Berns M.C."/>
            <person name="Bujdoso N."/>
            <person name="Piofczyk T."/>
            <person name="de Lorenzo L."/>
            <person name="Barrero-Sicilia C."/>
            <person name="Mateos I."/>
            <person name="Piednoel M."/>
            <person name="Hagmann J."/>
            <person name="Chen-Min-Tao R."/>
            <person name="Iglesias-Fernandez R."/>
            <person name="Schuster S.C."/>
            <person name="Alonso-Blanco C."/>
            <person name="Roudier F."/>
            <person name="Carbonero P."/>
            <person name="Paz-Ares J."/>
            <person name="Davis S.J."/>
            <person name="Pecinka A."/>
            <person name="Quesneville H."/>
            <person name="Colot V."/>
            <person name="Lysak M.A."/>
            <person name="Weigel D."/>
            <person name="Coupland G."/>
            <person name="Schneeberger K."/>
        </authorList>
    </citation>
    <scope>NUCLEOTIDE SEQUENCE [LARGE SCALE GENOMIC DNA]</scope>
    <source>
        <strain evidence="3">cv. Pajares</strain>
    </source>
</reference>
<organism evidence="2 3">
    <name type="scientific">Arabis alpina</name>
    <name type="common">Alpine rock-cress</name>
    <dbReference type="NCBI Taxonomy" id="50452"/>
    <lineage>
        <taxon>Eukaryota</taxon>
        <taxon>Viridiplantae</taxon>
        <taxon>Streptophyta</taxon>
        <taxon>Embryophyta</taxon>
        <taxon>Tracheophyta</taxon>
        <taxon>Spermatophyta</taxon>
        <taxon>Magnoliopsida</taxon>
        <taxon>eudicotyledons</taxon>
        <taxon>Gunneridae</taxon>
        <taxon>Pentapetalae</taxon>
        <taxon>rosids</taxon>
        <taxon>malvids</taxon>
        <taxon>Brassicales</taxon>
        <taxon>Brassicaceae</taxon>
        <taxon>Arabideae</taxon>
        <taxon>Arabis</taxon>
    </lineage>
</organism>
<accession>A0A087HIQ7</accession>
<protein>
    <submittedName>
        <fullName evidence="2">Uncharacterized protein</fullName>
    </submittedName>
</protein>